<dbReference type="PANTHER" id="PTHR11117:SF24">
    <property type="entry name" value="PROTEIN FDRA"/>
    <property type="match status" value="1"/>
</dbReference>
<dbReference type="PANTHER" id="PTHR11117">
    <property type="entry name" value="SUCCINYL-COA LIGASE SUBUNIT ALPHA"/>
    <property type="match status" value="1"/>
</dbReference>
<accession>A0A2K2U3E0</accession>
<reference evidence="3 4" key="1">
    <citation type="journal article" date="2018" name="Int. J. Syst. Evol. Microbiol.">
        <title>Rubneribacter badeniensis gen. nov., sp. nov. and Enteroscipio rubneri gen. nov., sp. nov., new members of the Eggerthellaceae isolated from human faeces.</title>
        <authorList>
            <person name="Danylec N."/>
            <person name="Gobl A."/>
            <person name="Stoll D.A."/>
            <person name="Hetzer B."/>
            <person name="Kulling S.E."/>
            <person name="Huch M."/>
        </authorList>
    </citation>
    <scope>NUCLEOTIDE SEQUENCE [LARGE SCALE GENOMIC DNA]</scope>
    <source>
        <strain evidence="3 4">ResAG-85</strain>
    </source>
</reference>
<dbReference type="GO" id="GO:0004775">
    <property type="term" value="F:succinate-CoA ligase (ADP-forming) activity"/>
    <property type="evidence" value="ECO:0007669"/>
    <property type="project" value="TreeGrafter"/>
</dbReference>
<gene>
    <name evidence="3" type="ORF">C2L80_09710</name>
</gene>
<dbReference type="InterPro" id="IPR036291">
    <property type="entry name" value="NAD(P)-bd_dom_sf"/>
</dbReference>
<evidence type="ECO:0000259" key="1">
    <source>
        <dbReference type="Pfam" id="PF00549"/>
    </source>
</evidence>
<comment type="caution">
    <text evidence="3">The sequence shown here is derived from an EMBL/GenBank/DDBJ whole genome shotgun (WGS) entry which is preliminary data.</text>
</comment>
<dbReference type="GO" id="GO:0005829">
    <property type="term" value="C:cytosol"/>
    <property type="evidence" value="ECO:0007669"/>
    <property type="project" value="TreeGrafter"/>
</dbReference>
<protein>
    <submittedName>
        <fullName evidence="3">Acyl-CoA synthetase FdrA</fullName>
    </submittedName>
</protein>
<evidence type="ECO:0000313" key="3">
    <source>
        <dbReference type="EMBL" id="PNV64847.1"/>
    </source>
</evidence>
<dbReference type="Pfam" id="PF02629">
    <property type="entry name" value="CoA_binding"/>
    <property type="match status" value="1"/>
</dbReference>
<dbReference type="InterPro" id="IPR016102">
    <property type="entry name" value="Succinyl-CoA_synth-like"/>
</dbReference>
<dbReference type="RefSeq" id="WP_087195554.1">
    <property type="nucleotide sequence ID" value="NZ_PPEL01000063.1"/>
</dbReference>
<dbReference type="EMBL" id="PPEL01000063">
    <property type="protein sequence ID" value="PNV64847.1"/>
    <property type="molecule type" value="Genomic_DNA"/>
</dbReference>
<dbReference type="Proteomes" id="UP000236488">
    <property type="component" value="Unassembled WGS sequence"/>
</dbReference>
<dbReference type="Gene3D" id="3.40.50.720">
    <property type="entry name" value="NAD(P)-binding Rossmann-like Domain"/>
    <property type="match status" value="1"/>
</dbReference>
<dbReference type="GO" id="GO:0004776">
    <property type="term" value="F:succinate-CoA ligase (GDP-forming) activity"/>
    <property type="evidence" value="ECO:0007669"/>
    <property type="project" value="TreeGrafter"/>
</dbReference>
<sequence>MHQVTVVRRNSYFDSVTLMSIGSEIKGREGVEEAVVSMATELNKEILQNVGLATEETDAAGPNDFVVAVRAASKEACDAAVEAVDERLTRKDKGTGEREVVCRTVRQAAAEGFGDVAVLSVPGRYAAREAMLAMRQGLHVMMFSDNVSIEDERRLKEYAAAHGLLMMGPDCGTAAINGVGLCFANKVRPGRIGLVAASGTGLQEVMVQIDRMGGGVSQAIGTGGRDLKEAVGGIMMLEGVKALEADAGTDVIVLVSKPPAESVSAKILDLLETLGKPVVVCFLEGDTSIAVPNHVHVRDNLFDAAVAAVALSRGETVPEAGSTELNETMRVAAAEAHAKLRAGQRNLRAFFCGGTLCAEAVFLLRNRLDALRSNVSHRPGEEMGGSEARVGNVLLDMGDDEFTNGRPHPMIEPALRNDIIAEQGSDPTVGVVLLDFELGFGSHDDPVGQTLPAIRAARAAAAEEGRELAFVGYVCATEGDKQGLAAQTALLEQEGVIVARSNREAALLAASIL</sequence>
<dbReference type="InterPro" id="IPR005811">
    <property type="entry name" value="SUCC_ACL_C"/>
</dbReference>
<dbReference type="Gene3D" id="3.40.50.261">
    <property type="entry name" value="Succinyl-CoA synthetase domains"/>
    <property type="match status" value="2"/>
</dbReference>
<keyword evidence="4" id="KW-1185">Reference proteome</keyword>
<name>A0A2K2U3E0_9ACTN</name>
<feature type="domain" description="CoA-binding" evidence="2">
    <location>
        <begin position="189"/>
        <end position="281"/>
    </location>
</feature>
<dbReference type="Pfam" id="PF00549">
    <property type="entry name" value="Ligase_CoA"/>
    <property type="match status" value="1"/>
</dbReference>
<feature type="domain" description="ATP-citrate synthase/succinyl-CoA ligase C-terminal" evidence="1">
    <location>
        <begin position="351"/>
        <end position="510"/>
    </location>
</feature>
<dbReference type="AlphaFoldDB" id="A0A2K2U3E0"/>
<proteinExistence type="predicted"/>
<organism evidence="3 4">
    <name type="scientific">Rubneribacter badeniensis</name>
    <dbReference type="NCBI Taxonomy" id="2070688"/>
    <lineage>
        <taxon>Bacteria</taxon>
        <taxon>Bacillati</taxon>
        <taxon>Actinomycetota</taxon>
        <taxon>Coriobacteriia</taxon>
        <taxon>Eggerthellales</taxon>
        <taxon>Eggerthellaceae</taxon>
        <taxon>Rubneribacter</taxon>
    </lineage>
</organism>
<dbReference type="SUPFAM" id="SSF51735">
    <property type="entry name" value="NAD(P)-binding Rossmann-fold domains"/>
    <property type="match status" value="1"/>
</dbReference>
<dbReference type="GO" id="GO:0006099">
    <property type="term" value="P:tricarboxylic acid cycle"/>
    <property type="evidence" value="ECO:0007669"/>
    <property type="project" value="TreeGrafter"/>
</dbReference>
<dbReference type="NCBIfam" id="NF004760">
    <property type="entry name" value="PRK06091.1"/>
    <property type="match status" value="1"/>
</dbReference>
<dbReference type="InterPro" id="IPR003781">
    <property type="entry name" value="CoA-bd"/>
</dbReference>
<dbReference type="GO" id="GO:0009361">
    <property type="term" value="C:succinate-CoA ligase complex (ADP-forming)"/>
    <property type="evidence" value="ECO:0007669"/>
    <property type="project" value="TreeGrafter"/>
</dbReference>
<evidence type="ECO:0000259" key="2">
    <source>
        <dbReference type="Pfam" id="PF02629"/>
    </source>
</evidence>
<evidence type="ECO:0000313" key="4">
    <source>
        <dbReference type="Proteomes" id="UP000236488"/>
    </source>
</evidence>
<dbReference type="SUPFAM" id="SSF52210">
    <property type="entry name" value="Succinyl-CoA synthetase domains"/>
    <property type="match status" value="2"/>
</dbReference>